<feature type="compositionally biased region" description="Low complexity" evidence="1">
    <location>
        <begin position="166"/>
        <end position="179"/>
    </location>
</feature>
<sequence>MAAKPGQSLLIGLGVRACCENTPGRRWARLGHPEYFSRVDLPLPRDLAIPRILLRRGLDLRTWRAWTSTSPMAVDFADLLHMEDGGAGSGGGGVRDHGKSVEREPRGLLLDLSSRAWGTCDGLVSGLHRLATVAIATRQPARPRLAAAATGSTRSPERPYPKPESQGHQIGQGQPHQGQPEYFNALRVIVNSQGRERRRFILSPGYALGV</sequence>
<evidence type="ECO:0000256" key="1">
    <source>
        <dbReference type="SAM" id="MobiDB-lite"/>
    </source>
</evidence>
<organism evidence="2 3">
    <name type="scientific">Halomicronema hongdechloris C2206</name>
    <dbReference type="NCBI Taxonomy" id="1641165"/>
    <lineage>
        <taxon>Bacteria</taxon>
        <taxon>Bacillati</taxon>
        <taxon>Cyanobacteriota</taxon>
        <taxon>Cyanophyceae</taxon>
        <taxon>Nodosilineales</taxon>
        <taxon>Nodosilineaceae</taxon>
        <taxon>Halomicronema</taxon>
    </lineage>
</organism>
<dbReference type="EMBL" id="CP021983">
    <property type="protein sequence ID" value="ASC71842.1"/>
    <property type="molecule type" value="Genomic_DNA"/>
</dbReference>
<proteinExistence type="predicted"/>
<feature type="region of interest" description="Disordered" evidence="1">
    <location>
        <begin position="141"/>
        <end position="179"/>
    </location>
</feature>
<dbReference type="Proteomes" id="UP000191901">
    <property type="component" value="Chromosome"/>
</dbReference>
<reference evidence="2 3" key="1">
    <citation type="journal article" date="2016" name="Biochim. Biophys. Acta">
        <title>Characterization of red-shifted phycobilisomes isolated from the chlorophyll f-containing cyanobacterium Halomicronema hongdechloris.</title>
        <authorList>
            <person name="Li Y."/>
            <person name="Lin Y."/>
            <person name="Garvey C.J."/>
            <person name="Birch D."/>
            <person name="Corkery R.W."/>
            <person name="Loughlin P.C."/>
            <person name="Scheer H."/>
            <person name="Willows R.D."/>
            <person name="Chen M."/>
        </authorList>
    </citation>
    <scope>NUCLEOTIDE SEQUENCE [LARGE SCALE GENOMIC DNA]</scope>
    <source>
        <strain evidence="2 3">C2206</strain>
    </source>
</reference>
<dbReference type="KEGG" id="hhg:XM38_027960"/>
<protein>
    <submittedName>
        <fullName evidence="2">Uncharacterized protein</fullName>
    </submittedName>
</protein>
<evidence type="ECO:0000313" key="3">
    <source>
        <dbReference type="Proteomes" id="UP000191901"/>
    </source>
</evidence>
<keyword evidence="3" id="KW-1185">Reference proteome</keyword>
<gene>
    <name evidence="2" type="ORF">XM38_027960</name>
</gene>
<evidence type="ECO:0000313" key="2">
    <source>
        <dbReference type="EMBL" id="ASC71842.1"/>
    </source>
</evidence>
<dbReference type="AlphaFoldDB" id="A0A1Z3HNH7"/>
<name>A0A1Z3HNH7_9CYAN</name>
<accession>A0A1Z3HNH7</accession>
<feature type="compositionally biased region" description="Low complexity" evidence="1">
    <location>
        <begin position="141"/>
        <end position="150"/>
    </location>
</feature>